<dbReference type="Gramene" id="A06p46380.2_BraZ1">
    <property type="protein sequence ID" value="A06p46380.2_BraZ1.CDS"/>
    <property type="gene ID" value="A06g46380.2_BraZ1"/>
</dbReference>
<keyword evidence="1" id="KW-0812">Transmembrane</keyword>
<dbReference type="EMBL" id="LS974622">
    <property type="protein sequence ID" value="CAG7872398.1"/>
    <property type="molecule type" value="Genomic_DNA"/>
</dbReference>
<accession>A0A8D9G7W0</accession>
<sequence length="73" mass="8661">MSNLILNSVHEVNQMSRQEESGHWRWIFTKFGAGTSQLVHSEKERCERRHSLKYFGFSWVFILLILLVRLIGL</sequence>
<evidence type="ECO:0000313" key="3">
    <source>
        <dbReference type="Proteomes" id="UP000694005"/>
    </source>
</evidence>
<gene>
    <name evidence="2" type="ORF">BRAPAZ1V2_A06P46380.2</name>
</gene>
<proteinExistence type="predicted"/>
<keyword evidence="1" id="KW-0472">Membrane</keyword>
<name>A0A8D9G7W0_BRACM</name>
<evidence type="ECO:0000256" key="1">
    <source>
        <dbReference type="SAM" id="Phobius"/>
    </source>
</evidence>
<dbReference type="AlphaFoldDB" id="A0A8D9G7W0"/>
<evidence type="ECO:0000313" key="2">
    <source>
        <dbReference type="EMBL" id="CAG7872398.1"/>
    </source>
</evidence>
<organism evidence="2 3">
    <name type="scientific">Brassica campestris</name>
    <name type="common">Field mustard</name>
    <dbReference type="NCBI Taxonomy" id="3711"/>
    <lineage>
        <taxon>Eukaryota</taxon>
        <taxon>Viridiplantae</taxon>
        <taxon>Streptophyta</taxon>
        <taxon>Embryophyta</taxon>
        <taxon>Tracheophyta</taxon>
        <taxon>Spermatophyta</taxon>
        <taxon>Magnoliopsida</taxon>
        <taxon>eudicotyledons</taxon>
        <taxon>Gunneridae</taxon>
        <taxon>Pentapetalae</taxon>
        <taxon>rosids</taxon>
        <taxon>malvids</taxon>
        <taxon>Brassicales</taxon>
        <taxon>Brassicaceae</taxon>
        <taxon>Brassiceae</taxon>
        <taxon>Brassica</taxon>
    </lineage>
</organism>
<reference evidence="2 3" key="1">
    <citation type="submission" date="2021-07" db="EMBL/GenBank/DDBJ databases">
        <authorList>
            <consortium name="Genoscope - CEA"/>
            <person name="William W."/>
        </authorList>
    </citation>
    <scope>NUCLEOTIDE SEQUENCE [LARGE SCALE GENOMIC DNA]</scope>
</reference>
<keyword evidence="1" id="KW-1133">Transmembrane helix</keyword>
<feature type="transmembrane region" description="Helical" evidence="1">
    <location>
        <begin position="52"/>
        <end position="72"/>
    </location>
</feature>
<protein>
    <submittedName>
        <fullName evidence="2">Uncharacterized protein</fullName>
    </submittedName>
</protein>
<dbReference type="Proteomes" id="UP000694005">
    <property type="component" value="Chromosome A06"/>
</dbReference>